<keyword evidence="5" id="KW-1185">Reference proteome</keyword>
<dbReference type="SUPFAM" id="SSF50475">
    <property type="entry name" value="FMN-binding split barrel"/>
    <property type="match status" value="1"/>
</dbReference>
<name>A0A447IAL7_9HYPH</name>
<evidence type="ECO:0000313" key="4">
    <source>
        <dbReference type="EMBL" id="VDS04571.1"/>
    </source>
</evidence>
<evidence type="ECO:0000259" key="3">
    <source>
        <dbReference type="SMART" id="SM00903"/>
    </source>
</evidence>
<organism evidence="4 5">
    <name type="scientific">Devosia equisanguinis</name>
    <dbReference type="NCBI Taxonomy" id="2490941"/>
    <lineage>
        <taxon>Bacteria</taxon>
        <taxon>Pseudomonadati</taxon>
        <taxon>Pseudomonadota</taxon>
        <taxon>Alphaproteobacteria</taxon>
        <taxon>Hyphomicrobiales</taxon>
        <taxon>Devosiaceae</taxon>
        <taxon>Devosia</taxon>
    </lineage>
</organism>
<protein>
    <submittedName>
        <fullName evidence="4">Flavin-dependent monooxygenase, reductase subunit HsaB</fullName>
        <ecNumber evidence="4">1.5.1.36</ecNumber>
    </submittedName>
</protein>
<dbReference type="AlphaFoldDB" id="A0A447IAL7"/>
<keyword evidence="4" id="KW-0503">Monooxygenase</keyword>
<dbReference type="GO" id="GO:0004497">
    <property type="term" value="F:monooxygenase activity"/>
    <property type="evidence" value="ECO:0007669"/>
    <property type="project" value="UniProtKB-KW"/>
</dbReference>
<dbReference type="Proteomes" id="UP000268844">
    <property type="component" value="Unassembled WGS sequence"/>
</dbReference>
<dbReference type="SMART" id="SM00903">
    <property type="entry name" value="Flavin_Reduct"/>
    <property type="match status" value="1"/>
</dbReference>
<evidence type="ECO:0000256" key="2">
    <source>
        <dbReference type="ARBA" id="ARBA00023002"/>
    </source>
</evidence>
<evidence type="ECO:0000256" key="1">
    <source>
        <dbReference type="ARBA" id="ARBA00008898"/>
    </source>
</evidence>
<gene>
    <name evidence="4" type="primary">hsaB</name>
    <name evidence="4" type="ORF">DEVEQU_01710</name>
</gene>
<dbReference type="EMBL" id="UZWD01000023">
    <property type="protein sequence ID" value="VDS04571.1"/>
    <property type="molecule type" value="Genomic_DNA"/>
</dbReference>
<comment type="similarity">
    <text evidence="1">Belongs to the non-flavoprotein flavin reductase family.</text>
</comment>
<dbReference type="GO" id="GO:0010181">
    <property type="term" value="F:FMN binding"/>
    <property type="evidence" value="ECO:0007669"/>
    <property type="project" value="InterPro"/>
</dbReference>
<reference evidence="4 5" key="1">
    <citation type="submission" date="2018-12" db="EMBL/GenBank/DDBJ databases">
        <authorList>
            <person name="Criscuolo A."/>
        </authorList>
    </citation>
    <scope>NUCLEOTIDE SEQUENCE [LARGE SCALE GENOMIC DNA]</scope>
    <source>
        <strain evidence="4">ACIP1116281</strain>
    </source>
</reference>
<dbReference type="GO" id="GO:0042602">
    <property type="term" value="F:riboflavin reductase (NADPH) activity"/>
    <property type="evidence" value="ECO:0007669"/>
    <property type="project" value="TreeGrafter"/>
</dbReference>
<dbReference type="RefSeq" id="WP_223214151.1">
    <property type="nucleotide sequence ID" value="NZ_JBHTMH010000001.1"/>
</dbReference>
<dbReference type="GO" id="GO:0036382">
    <property type="term" value="F:flavin reductase (NADH) activity"/>
    <property type="evidence" value="ECO:0007669"/>
    <property type="project" value="UniProtKB-EC"/>
</dbReference>
<dbReference type="InterPro" id="IPR050268">
    <property type="entry name" value="NADH-dep_flavin_reductase"/>
</dbReference>
<evidence type="ECO:0000313" key="5">
    <source>
        <dbReference type="Proteomes" id="UP000268844"/>
    </source>
</evidence>
<dbReference type="Pfam" id="PF01613">
    <property type="entry name" value="Flavin_Reduct"/>
    <property type="match status" value="1"/>
</dbReference>
<dbReference type="PANTHER" id="PTHR30466:SF11">
    <property type="entry name" value="FLAVIN-DEPENDENT MONOOXYGENASE, REDUCTASE SUBUNIT HSAB"/>
    <property type="match status" value="1"/>
</dbReference>
<dbReference type="InterPro" id="IPR002563">
    <property type="entry name" value="Flavin_Rdtase-like_dom"/>
</dbReference>
<accession>A0A447IAL7</accession>
<proteinExistence type="inferred from homology"/>
<dbReference type="Gene3D" id="2.30.110.10">
    <property type="entry name" value="Electron Transport, Fmn-binding Protein, Chain A"/>
    <property type="match status" value="1"/>
</dbReference>
<dbReference type="InterPro" id="IPR012349">
    <property type="entry name" value="Split_barrel_FMN-bd"/>
</dbReference>
<dbReference type="EC" id="1.5.1.36" evidence="4"/>
<dbReference type="PANTHER" id="PTHR30466">
    <property type="entry name" value="FLAVIN REDUCTASE"/>
    <property type="match status" value="1"/>
</dbReference>
<feature type="domain" description="Flavin reductase like" evidence="3">
    <location>
        <begin position="26"/>
        <end position="173"/>
    </location>
</feature>
<keyword evidence="2 4" id="KW-0560">Oxidoreductase</keyword>
<sequence>MSIVDIANFLPANKPAVDVSAFKLAMRNLAGAVSVITVGNGPQRTGFTATSVSSFSVDPPVILVSLNKASSSWQVLRETASFAVNILTEAQSGVADRFAGRGGIKGNDRYVGWDWDQLDSGVLGLSAALAVLDCDVDEIIERHSHALVFGRVRSADVADRQSPLLYWNGQYQQLLPNRDPFSA</sequence>